<keyword evidence="4 7" id="KW-0812">Transmembrane</keyword>
<gene>
    <name evidence="8" type="ORF">EI42_06241</name>
</gene>
<dbReference type="Gene3D" id="1.20.1250.20">
    <property type="entry name" value="MFS general substrate transporter like domains"/>
    <property type="match status" value="1"/>
</dbReference>
<dbReference type="InterPro" id="IPR036259">
    <property type="entry name" value="MFS_trans_sf"/>
</dbReference>
<dbReference type="PANTHER" id="PTHR23513:SF6">
    <property type="entry name" value="MAJOR FACILITATOR SUPERFAMILY ASSOCIATED DOMAIN-CONTAINING PROTEIN"/>
    <property type="match status" value="1"/>
</dbReference>
<keyword evidence="9" id="KW-1185">Reference proteome</keyword>
<evidence type="ECO:0000256" key="1">
    <source>
        <dbReference type="ARBA" id="ARBA00004651"/>
    </source>
</evidence>
<feature type="transmembrane region" description="Helical" evidence="7">
    <location>
        <begin position="48"/>
        <end position="69"/>
    </location>
</feature>
<dbReference type="Proteomes" id="UP000248806">
    <property type="component" value="Unassembled WGS sequence"/>
</dbReference>
<keyword evidence="2" id="KW-0813">Transport</keyword>
<dbReference type="EMBL" id="QKUF01000053">
    <property type="protein sequence ID" value="PZW18324.1"/>
    <property type="molecule type" value="Genomic_DNA"/>
</dbReference>
<keyword evidence="5 7" id="KW-1133">Transmembrane helix</keyword>
<dbReference type="SUPFAM" id="SSF103473">
    <property type="entry name" value="MFS general substrate transporter"/>
    <property type="match status" value="1"/>
</dbReference>
<comment type="subcellular location">
    <subcellularLocation>
        <location evidence="1">Cell membrane</location>
        <topology evidence="1">Multi-pass membrane protein</topology>
    </subcellularLocation>
</comment>
<dbReference type="RefSeq" id="WP_111326627.1">
    <property type="nucleotide sequence ID" value="NZ_BIFX01000003.1"/>
</dbReference>
<organism evidence="8 9">
    <name type="scientific">Thermosporothrix hazakensis</name>
    <dbReference type="NCBI Taxonomy" id="644383"/>
    <lineage>
        <taxon>Bacteria</taxon>
        <taxon>Bacillati</taxon>
        <taxon>Chloroflexota</taxon>
        <taxon>Ktedonobacteria</taxon>
        <taxon>Ktedonobacterales</taxon>
        <taxon>Thermosporotrichaceae</taxon>
        <taxon>Thermosporothrix</taxon>
    </lineage>
</organism>
<comment type="caution">
    <text evidence="8">The sequence shown here is derived from an EMBL/GenBank/DDBJ whole genome shotgun (WGS) entry which is preliminary data.</text>
</comment>
<dbReference type="OrthoDB" id="4544213at2"/>
<keyword evidence="6 7" id="KW-0472">Membrane</keyword>
<keyword evidence="3" id="KW-1003">Cell membrane</keyword>
<dbReference type="AlphaFoldDB" id="A0A326U3W6"/>
<reference evidence="8 9" key="1">
    <citation type="submission" date="2018-06" db="EMBL/GenBank/DDBJ databases">
        <title>Genomic Encyclopedia of Archaeal and Bacterial Type Strains, Phase II (KMG-II): from individual species to whole genera.</title>
        <authorList>
            <person name="Goeker M."/>
        </authorList>
    </citation>
    <scope>NUCLEOTIDE SEQUENCE [LARGE SCALE GENOMIC DNA]</scope>
    <source>
        <strain evidence="8 9">ATCC BAA-1881</strain>
    </source>
</reference>
<feature type="transmembrane region" description="Helical" evidence="7">
    <location>
        <begin position="81"/>
        <end position="100"/>
    </location>
</feature>
<dbReference type="Pfam" id="PF05977">
    <property type="entry name" value="MFS_3"/>
    <property type="match status" value="1"/>
</dbReference>
<dbReference type="InterPro" id="IPR010290">
    <property type="entry name" value="TM_effector"/>
</dbReference>
<accession>A0A326U3W6</accession>
<dbReference type="GO" id="GO:0005886">
    <property type="term" value="C:plasma membrane"/>
    <property type="evidence" value="ECO:0007669"/>
    <property type="project" value="UniProtKB-SubCell"/>
</dbReference>
<evidence type="ECO:0000256" key="5">
    <source>
        <dbReference type="ARBA" id="ARBA00022989"/>
    </source>
</evidence>
<evidence type="ECO:0000313" key="8">
    <source>
        <dbReference type="EMBL" id="PZW18324.1"/>
    </source>
</evidence>
<evidence type="ECO:0000256" key="2">
    <source>
        <dbReference type="ARBA" id="ARBA00022448"/>
    </source>
</evidence>
<sequence>MDFKGLWHTFNHNSDFKKFWFGQTVSNPGSSLSLFVFPLLIFELTHSAMNLALSTAVTYLPYLLFGLFIGACVDRLNRKKLMIIADLARIICLGSIPVLFSLHLLSLVDLCSHLCELYLHNHL</sequence>
<evidence type="ECO:0000256" key="4">
    <source>
        <dbReference type="ARBA" id="ARBA00022692"/>
    </source>
</evidence>
<feature type="transmembrane region" description="Helical" evidence="7">
    <location>
        <begin position="20"/>
        <end position="42"/>
    </location>
</feature>
<proteinExistence type="predicted"/>
<name>A0A326U3W6_THEHA</name>
<evidence type="ECO:0000256" key="3">
    <source>
        <dbReference type="ARBA" id="ARBA00022475"/>
    </source>
</evidence>
<protein>
    <submittedName>
        <fullName evidence="8">Transmembrane secretion effector</fullName>
    </submittedName>
</protein>
<evidence type="ECO:0000313" key="9">
    <source>
        <dbReference type="Proteomes" id="UP000248806"/>
    </source>
</evidence>
<evidence type="ECO:0000256" key="7">
    <source>
        <dbReference type="SAM" id="Phobius"/>
    </source>
</evidence>
<dbReference type="PANTHER" id="PTHR23513">
    <property type="entry name" value="INTEGRAL MEMBRANE EFFLUX PROTEIN-RELATED"/>
    <property type="match status" value="1"/>
</dbReference>
<evidence type="ECO:0000256" key="6">
    <source>
        <dbReference type="ARBA" id="ARBA00023136"/>
    </source>
</evidence>